<proteinExistence type="predicted"/>
<feature type="transmembrane region" description="Helical" evidence="2">
    <location>
        <begin position="47"/>
        <end position="69"/>
    </location>
</feature>
<gene>
    <name evidence="3" type="ORF">Nepgr_023840</name>
</gene>
<keyword evidence="2" id="KW-0472">Membrane</keyword>
<evidence type="ECO:0000313" key="4">
    <source>
        <dbReference type="Proteomes" id="UP001279734"/>
    </source>
</evidence>
<reference evidence="3" key="1">
    <citation type="submission" date="2023-05" db="EMBL/GenBank/DDBJ databases">
        <title>Nepenthes gracilis genome sequencing.</title>
        <authorList>
            <person name="Fukushima K."/>
        </authorList>
    </citation>
    <scope>NUCLEOTIDE SEQUENCE</scope>
    <source>
        <strain evidence="3">SING2019-196</strain>
    </source>
</reference>
<feature type="compositionally biased region" description="Polar residues" evidence="1">
    <location>
        <begin position="18"/>
        <end position="30"/>
    </location>
</feature>
<dbReference type="Proteomes" id="UP001279734">
    <property type="component" value="Unassembled WGS sequence"/>
</dbReference>
<accession>A0AAD3T3D5</accession>
<keyword evidence="4" id="KW-1185">Reference proteome</keyword>
<evidence type="ECO:0000313" key="3">
    <source>
        <dbReference type="EMBL" id="GMH21997.1"/>
    </source>
</evidence>
<dbReference type="AlphaFoldDB" id="A0AAD3T3D5"/>
<comment type="caution">
    <text evidence="3">The sequence shown here is derived from an EMBL/GenBank/DDBJ whole genome shotgun (WGS) entry which is preliminary data.</text>
</comment>
<dbReference type="EMBL" id="BSYO01000024">
    <property type="protein sequence ID" value="GMH21997.1"/>
    <property type="molecule type" value="Genomic_DNA"/>
</dbReference>
<dbReference type="PANTHER" id="PTHR34774:SF1">
    <property type="entry name" value="EPHRIN-A3 PROTEIN"/>
    <property type="match status" value="1"/>
</dbReference>
<sequence>MALDAVGTLSSPHRRTPGQFSSQSPLFRKQSSPADLSCLSLIKRHSFLLTAIVLLAFLCSIYLYFAVMFGSNGSCSGLLGTERELCRLKNAKDPLAKGKLKFF</sequence>
<name>A0AAD3T3D5_NEPGR</name>
<dbReference type="PANTHER" id="PTHR34774">
    <property type="entry name" value="EPHRIN-A3 PROTEIN"/>
    <property type="match status" value="1"/>
</dbReference>
<keyword evidence="2" id="KW-0812">Transmembrane</keyword>
<keyword evidence="2" id="KW-1133">Transmembrane helix</keyword>
<protein>
    <submittedName>
        <fullName evidence="3">Uncharacterized protein</fullName>
    </submittedName>
</protein>
<organism evidence="3 4">
    <name type="scientific">Nepenthes gracilis</name>
    <name type="common">Slender pitcher plant</name>
    <dbReference type="NCBI Taxonomy" id="150966"/>
    <lineage>
        <taxon>Eukaryota</taxon>
        <taxon>Viridiplantae</taxon>
        <taxon>Streptophyta</taxon>
        <taxon>Embryophyta</taxon>
        <taxon>Tracheophyta</taxon>
        <taxon>Spermatophyta</taxon>
        <taxon>Magnoliopsida</taxon>
        <taxon>eudicotyledons</taxon>
        <taxon>Gunneridae</taxon>
        <taxon>Pentapetalae</taxon>
        <taxon>Caryophyllales</taxon>
        <taxon>Nepenthaceae</taxon>
        <taxon>Nepenthes</taxon>
    </lineage>
</organism>
<feature type="region of interest" description="Disordered" evidence="1">
    <location>
        <begin position="1"/>
        <end position="30"/>
    </location>
</feature>
<evidence type="ECO:0000256" key="1">
    <source>
        <dbReference type="SAM" id="MobiDB-lite"/>
    </source>
</evidence>
<evidence type="ECO:0000256" key="2">
    <source>
        <dbReference type="SAM" id="Phobius"/>
    </source>
</evidence>